<dbReference type="OrthoDB" id="3935740at2759"/>
<dbReference type="PhylomeDB" id="A7STQ9"/>
<dbReference type="Gene3D" id="1.20.90.10">
    <property type="entry name" value="Phospholipase A2 domain"/>
    <property type="match status" value="1"/>
</dbReference>
<dbReference type="GO" id="GO:0016042">
    <property type="term" value="P:lipid catabolic process"/>
    <property type="evidence" value="ECO:0007669"/>
    <property type="project" value="InterPro"/>
</dbReference>
<dbReference type="GO" id="GO:0005509">
    <property type="term" value="F:calcium ion binding"/>
    <property type="evidence" value="ECO:0007669"/>
    <property type="project" value="InterPro"/>
</dbReference>
<dbReference type="PANTHER" id="PTHR12824">
    <property type="entry name" value="GROUP XII SECRETORY PHOSPHOLIPASE A2 FAMILY MEMBER"/>
    <property type="match status" value="1"/>
</dbReference>
<reference evidence="1 2" key="1">
    <citation type="journal article" date="2007" name="Science">
        <title>Sea anemone genome reveals ancestral eumetazoan gene repertoire and genomic organization.</title>
        <authorList>
            <person name="Putnam N.H."/>
            <person name="Srivastava M."/>
            <person name="Hellsten U."/>
            <person name="Dirks B."/>
            <person name="Chapman J."/>
            <person name="Salamov A."/>
            <person name="Terry A."/>
            <person name="Shapiro H."/>
            <person name="Lindquist E."/>
            <person name="Kapitonov V.V."/>
            <person name="Jurka J."/>
            <person name="Genikhovich G."/>
            <person name="Grigoriev I.V."/>
            <person name="Lucas S.M."/>
            <person name="Steele R.E."/>
            <person name="Finnerty J.R."/>
            <person name="Technau U."/>
            <person name="Martindale M.Q."/>
            <person name="Rokhsar D.S."/>
        </authorList>
    </citation>
    <scope>NUCLEOTIDE SEQUENCE [LARGE SCALE GENOMIC DNA]</scope>
    <source>
        <strain evidence="2">CH2 X CH6</strain>
    </source>
</reference>
<organism evidence="1 2">
    <name type="scientific">Nematostella vectensis</name>
    <name type="common">Starlet sea anemone</name>
    <dbReference type="NCBI Taxonomy" id="45351"/>
    <lineage>
        <taxon>Eukaryota</taxon>
        <taxon>Metazoa</taxon>
        <taxon>Cnidaria</taxon>
        <taxon>Anthozoa</taxon>
        <taxon>Hexacorallia</taxon>
        <taxon>Actiniaria</taxon>
        <taxon>Edwardsiidae</taxon>
        <taxon>Nematostella</taxon>
    </lineage>
</organism>
<feature type="non-terminal residue" evidence="1">
    <location>
        <position position="111"/>
    </location>
</feature>
<dbReference type="SUPFAM" id="SSF48619">
    <property type="entry name" value="Phospholipase A2, PLA2"/>
    <property type="match status" value="1"/>
</dbReference>
<dbReference type="EMBL" id="DS469800">
    <property type="protein sequence ID" value="EDO32902.1"/>
    <property type="molecule type" value="Genomic_DNA"/>
</dbReference>
<dbReference type="InterPro" id="IPR036444">
    <property type="entry name" value="PLipase_A2_dom_sf"/>
</dbReference>
<dbReference type="InterPro" id="IPR010711">
    <property type="entry name" value="PLA2G12"/>
</dbReference>
<gene>
    <name evidence="1" type="ORF">NEMVEDRAFT_v1g131395</name>
</gene>
<dbReference type="KEGG" id="nve:5504070"/>
<evidence type="ECO:0000313" key="1">
    <source>
        <dbReference type="EMBL" id="EDO32902.1"/>
    </source>
</evidence>
<feature type="non-terminal residue" evidence="1">
    <location>
        <position position="1"/>
    </location>
</feature>
<evidence type="ECO:0000313" key="2">
    <source>
        <dbReference type="Proteomes" id="UP000001593"/>
    </source>
</evidence>
<accession>A7STQ9</accession>
<dbReference type="InParanoid" id="A7STQ9"/>
<name>A7STQ9_NEMVE</name>
<dbReference type="PANTHER" id="PTHR12824:SF8">
    <property type="entry name" value="GXIVSPLA2, ISOFORM A"/>
    <property type="match status" value="1"/>
</dbReference>
<sequence>GYKPLTNPNHKPSSNGCGSMGVQLDTTNLPGFTHCCNVHDKCYDSCNNNRAQCDEDFKSCLDNVCLFEGLGKKMKKEEMNACGTSAELFYSGTLALGCMAYKEAQRNACLC</sequence>
<keyword evidence="2" id="KW-1185">Reference proteome</keyword>
<dbReference type="eggNOG" id="ENOG502QU22">
    <property type="taxonomic scope" value="Eukaryota"/>
</dbReference>
<dbReference type="Proteomes" id="UP000001593">
    <property type="component" value="Unassembled WGS sequence"/>
</dbReference>
<dbReference type="OMA" id="RAACMCQ"/>
<dbReference type="GO" id="GO:0005576">
    <property type="term" value="C:extracellular region"/>
    <property type="evidence" value="ECO:0007669"/>
    <property type="project" value="InterPro"/>
</dbReference>
<dbReference type="Pfam" id="PF06951">
    <property type="entry name" value="PLA2G12"/>
    <property type="match status" value="1"/>
</dbReference>
<dbReference type="AlphaFoldDB" id="A7STQ9"/>
<dbReference type="HOGENOM" id="CLU_153307_0_0_1"/>
<evidence type="ECO:0008006" key="3">
    <source>
        <dbReference type="Google" id="ProtNLM"/>
    </source>
</evidence>
<protein>
    <recommendedName>
        <fullName evidence="3">Group XIIA secretory phospholipase A2</fullName>
    </recommendedName>
</protein>
<proteinExistence type="predicted"/>
<dbReference type="STRING" id="45351.A7STQ9"/>
<dbReference type="GO" id="GO:0006644">
    <property type="term" value="P:phospholipid metabolic process"/>
    <property type="evidence" value="ECO:0007669"/>
    <property type="project" value="InterPro"/>
</dbReference>
<dbReference type="GO" id="GO:0004623">
    <property type="term" value="F:phospholipase A2 activity"/>
    <property type="evidence" value="ECO:0007669"/>
    <property type="project" value="InterPro"/>
</dbReference>
<dbReference type="GO" id="GO:0050482">
    <property type="term" value="P:arachidonate secretion"/>
    <property type="evidence" value="ECO:0007669"/>
    <property type="project" value="InterPro"/>
</dbReference>